<dbReference type="Pfam" id="PF00563">
    <property type="entry name" value="EAL"/>
    <property type="match status" value="1"/>
</dbReference>
<dbReference type="SUPFAM" id="SSF141868">
    <property type="entry name" value="EAL domain-like"/>
    <property type="match status" value="1"/>
</dbReference>
<feature type="domain" description="EAL" evidence="2">
    <location>
        <begin position="289"/>
        <end position="548"/>
    </location>
</feature>
<dbReference type="SMART" id="SM00052">
    <property type="entry name" value="EAL"/>
    <property type="match status" value="1"/>
</dbReference>
<sequence>MKKNLIKIITILAILLIGISPMSLSAYNVKKTSSDIIRVGFYEYKPYYYINKKGERYGYYHELLELLAKKINIKFEYVDCDFSNAMKKLEDGEVDILLGANYSAERAKTFAYTDHYIGTETFGIYTNEDISYGKLSELEGLKFAFIENEANSKWILNFLQDKNINIKPISVSTDRDLLKLLRDKEVDAITATIANEDVQDYKKIYEYSTGPVYLVGNRASANIVSKFNDELERYEDLGINPIHELNEKYFGRNDSLKNKNTLLLLTLFFIISIIIIFHIINKIYPIIKKNRVQHAIRERMKEDRYLIYYQPIVNPKTETIVGYEALLRYNHPTKGLLSPFVFLNEIEDNDMLYEVSIWILKKIIKDYKRIHKFDNMLDNKFYISMNISLKEIENKDFIDKIIKIIDKSNLENNSICLEILENVGISDLNKINDSIKKLRNSGFMIAIDDFGVEYSNLSILKKFEFDIIKLDKYFMNNIFEQSVRQEIMKFLSNISIITNKSLVAEGIENIEQRDMIKYIKNDRFYIQGYFYSKPVEIEMLKFLNFTSTSLSE</sequence>
<dbReference type="PANTHER" id="PTHR33121:SF70">
    <property type="entry name" value="SIGNALING PROTEIN YKOW"/>
    <property type="match status" value="1"/>
</dbReference>
<gene>
    <name evidence="3" type="ORF">CHL78_007985</name>
</gene>
<keyword evidence="1" id="KW-1133">Transmembrane helix</keyword>
<dbReference type="Gene3D" id="3.40.190.10">
    <property type="entry name" value="Periplasmic binding protein-like II"/>
    <property type="match status" value="2"/>
</dbReference>
<evidence type="ECO:0000259" key="2">
    <source>
        <dbReference type="PROSITE" id="PS50883"/>
    </source>
</evidence>
<dbReference type="InterPro" id="IPR001633">
    <property type="entry name" value="EAL_dom"/>
</dbReference>
<keyword evidence="1" id="KW-0812">Transmembrane</keyword>
<name>A0A371J5F7_9FIRM</name>
<proteinExistence type="predicted"/>
<dbReference type="InterPro" id="IPR001638">
    <property type="entry name" value="Solute-binding_3/MltF_N"/>
</dbReference>
<dbReference type="Gene3D" id="3.20.20.450">
    <property type="entry name" value="EAL domain"/>
    <property type="match status" value="1"/>
</dbReference>
<dbReference type="AlphaFoldDB" id="A0A371J5F7"/>
<protein>
    <submittedName>
        <fullName evidence="3">EAL domain-containing protein</fullName>
    </submittedName>
</protein>
<dbReference type="CDD" id="cd01948">
    <property type="entry name" value="EAL"/>
    <property type="match status" value="1"/>
</dbReference>
<dbReference type="PROSITE" id="PS50883">
    <property type="entry name" value="EAL"/>
    <property type="match status" value="1"/>
</dbReference>
<dbReference type="EMBL" id="NOJY02000010">
    <property type="protein sequence ID" value="RDY27934.1"/>
    <property type="molecule type" value="Genomic_DNA"/>
</dbReference>
<keyword evidence="4" id="KW-1185">Reference proteome</keyword>
<reference evidence="3 4" key="1">
    <citation type="journal article" date="2017" name="Genome Announc.">
        <title>Draft Genome Sequence of Romboutsia weinsteinii sp. nov. Strain CCRI-19649(T) Isolated from Surface Water.</title>
        <authorList>
            <person name="Maheux A.F."/>
            <person name="Boudreau D.K."/>
            <person name="Berube E."/>
            <person name="Boissinot M."/>
            <person name="Cantin P."/>
            <person name="Raymond F."/>
            <person name="Corbeil J."/>
            <person name="Omar R.F."/>
            <person name="Bergeron M.G."/>
        </authorList>
    </citation>
    <scope>NUCLEOTIDE SEQUENCE [LARGE SCALE GENOMIC DNA]</scope>
    <source>
        <strain evidence="3 4">CCRI-19649</strain>
    </source>
</reference>
<dbReference type="SUPFAM" id="SSF53850">
    <property type="entry name" value="Periplasmic binding protein-like II"/>
    <property type="match status" value="1"/>
</dbReference>
<comment type="caution">
    <text evidence="3">The sequence shown here is derived from an EMBL/GenBank/DDBJ whole genome shotgun (WGS) entry which is preliminary data.</text>
</comment>
<dbReference type="InterPro" id="IPR050706">
    <property type="entry name" value="Cyclic-di-GMP_PDE-like"/>
</dbReference>
<evidence type="ECO:0000256" key="1">
    <source>
        <dbReference type="SAM" id="Phobius"/>
    </source>
</evidence>
<evidence type="ECO:0000313" key="4">
    <source>
        <dbReference type="Proteomes" id="UP000215694"/>
    </source>
</evidence>
<dbReference type="RefSeq" id="WP_094367220.1">
    <property type="nucleotide sequence ID" value="NZ_NOJY02000010.1"/>
</dbReference>
<accession>A0A371J5F7</accession>
<dbReference type="GO" id="GO:0071111">
    <property type="term" value="F:cyclic-guanylate-specific phosphodiesterase activity"/>
    <property type="evidence" value="ECO:0007669"/>
    <property type="project" value="InterPro"/>
</dbReference>
<keyword evidence="1" id="KW-0472">Membrane</keyword>
<feature type="transmembrane region" description="Helical" evidence="1">
    <location>
        <begin position="262"/>
        <end position="281"/>
    </location>
</feature>
<organism evidence="3 4">
    <name type="scientific">Romboutsia weinsteinii</name>
    <dbReference type="NCBI Taxonomy" id="2020949"/>
    <lineage>
        <taxon>Bacteria</taxon>
        <taxon>Bacillati</taxon>
        <taxon>Bacillota</taxon>
        <taxon>Clostridia</taxon>
        <taxon>Peptostreptococcales</taxon>
        <taxon>Peptostreptococcaceae</taxon>
        <taxon>Romboutsia</taxon>
    </lineage>
</organism>
<dbReference type="SMART" id="SM00062">
    <property type="entry name" value="PBPb"/>
    <property type="match status" value="1"/>
</dbReference>
<dbReference type="OrthoDB" id="9762141at2"/>
<dbReference type="Pfam" id="PF00497">
    <property type="entry name" value="SBP_bac_3"/>
    <property type="match status" value="1"/>
</dbReference>
<dbReference type="PANTHER" id="PTHR33121">
    <property type="entry name" value="CYCLIC DI-GMP PHOSPHODIESTERASE PDEF"/>
    <property type="match status" value="1"/>
</dbReference>
<evidence type="ECO:0000313" key="3">
    <source>
        <dbReference type="EMBL" id="RDY27934.1"/>
    </source>
</evidence>
<dbReference type="InterPro" id="IPR035919">
    <property type="entry name" value="EAL_sf"/>
</dbReference>
<dbReference type="Proteomes" id="UP000215694">
    <property type="component" value="Unassembled WGS sequence"/>
</dbReference>